<protein>
    <submittedName>
        <fullName evidence="4 6">Enoyl-CoA delta isomerase 2, mitochondrial</fullName>
    </submittedName>
</protein>
<evidence type="ECO:0000256" key="3">
    <source>
        <dbReference type="ARBA" id="ARBA00023235"/>
    </source>
</evidence>
<dbReference type="SUPFAM" id="SSF52096">
    <property type="entry name" value="ClpP/crotonase"/>
    <property type="match status" value="1"/>
</dbReference>
<dbReference type="Pfam" id="PF00378">
    <property type="entry name" value="ECH_1"/>
    <property type="match status" value="1"/>
</dbReference>
<dbReference type="PANTHER" id="PTHR43684">
    <property type="match status" value="1"/>
</dbReference>
<dbReference type="CDD" id="cd06558">
    <property type="entry name" value="crotonase-like"/>
    <property type="match status" value="1"/>
</dbReference>
<sequence length="260" mass="28862">MTVSGINVEVQDKVLTISFDKPEKLNSIDRKGYRALGLVLRHAAKDDSVTIVVITGKGDFFTSGNDLSQVMDGSSDIEAQIKEANVIFKEMVSALIECPKLTLALVNGPCIGIGATLAGLCDIVWCSSKAYFLTPFTKLGIVPESCSSYLFPLILGRSKANEMLLLSQKLSAQEAYNFNFVSRVFEDNTLDSHIWPAIRDFSELPPESMKISKSLIRMHEKEALYRALNAESEELYKRFTTEEFANALVSFVSRKNKSKL</sequence>
<dbReference type="InterPro" id="IPR001753">
    <property type="entry name" value="Enoyl-CoA_hydra/iso"/>
</dbReference>
<dbReference type="EMBL" id="GAKP01006115">
    <property type="protein sequence ID" value="JAC52837.1"/>
    <property type="molecule type" value="Transcribed_RNA"/>
</dbReference>
<dbReference type="Proteomes" id="UP001652620">
    <property type="component" value="Chromosome 5"/>
</dbReference>
<dbReference type="CTD" id="38100"/>
<reference evidence="4" key="1">
    <citation type="journal article" date="2014" name="BMC Genomics">
        <title>Characterizing the developmental transcriptome of the oriental fruit fly, Bactrocera dorsalis (Diptera: Tephritidae) through comparative genomic analysis with Drosophila melanogaster utilizing modENCODE datasets.</title>
        <authorList>
            <person name="Geib S.M."/>
            <person name="Calla B."/>
            <person name="Hall B."/>
            <person name="Hou S."/>
            <person name="Manoukis N.C."/>
        </authorList>
    </citation>
    <scope>NUCLEOTIDE SEQUENCE</scope>
    <source>
        <strain evidence="4">Punador</strain>
    </source>
</reference>
<dbReference type="AlphaFoldDB" id="A0A034WEU3"/>
<evidence type="ECO:0000313" key="4">
    <source>
        <dbReference type="EMBL" id="JAC52837.1"/>
    </source>
</evidence>
<dbReference type="KEGG" id="bdr:105229052"/>
<comment type="subcellular location">
    <subcellularLocation>
        <location evidence="1">Peroxisome</location>
    </subcellularLocation>
</comment>
<evidence type="ECO:0000256" key="1">
    <source>
        <dbReference type="ARBA" id="ARBA00004275"/>
    </source>
</evidence>
<dbReference type="GeneID" id="105229052"/>
<dbReference type="InterPro" id="IPR029045">
    <property type="entry name" value="ClpP/crotonase-like_dom_sf"/>
</dbReference>
<dbReference type="Gene3D" id="3.90.226.10">
    <property type="entry name" value="2-enoyl-CoA Hydratase, Chain A, domain 1"/>
    <property type="match status" value="1"/>
</dbReference>
<gene>
    <name evidence="4" type="primary">ECI2</name>
    <name evidence="6" type="synonym">LOC105229052</name>
</gene>
<keyword evidence="2" id="KW-0576">Peroxisome</keyword>
<dbReference type="OrthoDB" id="409763at2759"/>
<dbReference type="GO" id="GO:0004165">
    <property type="term" value="F:delta(3)-delta(2)-enoyl-CoA isomerase activity"/>
    <property type="evidence" value="ECO:0007669"/>
    <property type="project" value="UniProtKB-ARBA"/>
</dbReference>
<dbReference type="OMA" id="VVWPKIR"/>
<evidence type="ECO:0000313" key="6">
    <source>
        <dbReference type="RefSeq" id="XP_011207421.1"/>
    </source>
</evidence>
<dbReference type="Gene3D" id="1.10.12.10">
    <property type="entry name" value="Lyase 2-enoyl-coa Hydratase, Chain A, domain 2"/>
    <property type="match status" value="1"/>
</dbReference>
<dbReference type="GO" id="GO:0005777">
    <property type="term" value="C:peroxisome"/>
    <property type="evidence" value="ECO:0007669"/>
    <property type="project" value="UniProtKB-SubCell"/>
</dbReference>
<dbReference type="RefSeq" id="XP_011207421.1">
    <property type="nucleotide sequence ID" value="XM_011209119.3"/>
</dbReference>
<organism evidence="4">
    <name type="scientific">Bactrocera dorsalis</name>
    <name type="common">Oriental fruit fly</name>
    <name type="synonym">Dacus dorsalis</name>
    <dbReference type="NCBI Taxonomy" id="27457"/>
    <lineage>
        <taxon>Eukaryota</taxon>
        <taxon>Metazoa</taxon>
        <taxon>Ecdysozoa</taxon>
        <taxon>Arthropoda</taxon>
        <taxon>Hexapoda</taxon>
        <taxon>Insecta</taxon>
        <taxon>Pterygota</taxon>
        <taxon>Neoptera</taxon>
        <taxon>Endopterygota</taxon>
        <taxon>Diptera</taxon>
        <taxon>Brachycera</taxon>
        <taxon>Muscomorpha</taxon>
        <taxon>Tephritoidea</taxon>
        <taxon>Tephritidae</taxon>
        <taxon>Bactrocera</taxon>
        <taxon>Bactrocera</taxon>
    </lineage>
</organism>
<dbReference type="InterPro" id="IPR051053">
    <property type="entry name" value="ECH/Chromodomain_protein"/>
</dbReference>
<evidence type="ECO:0000256" key="2">
    <source>
        <dbReference type="ARBA" id="ARBA00023140"/>
    </source>
</evidence>
<keyword evidence="3 4" id="KW-0413">Isomerase</keyword>
<evidence type="ECO:0000313" key="5">
    <source>
        <dbReference type="Proteomes" id="UP001652620"/>
    </source>
</evidence>
<accession>A0A034WEU3</accession>
<keyword evidence="5" id="KW-1185">Reference proteome</keyword>
<dbReference type="InterPro" id="IPR014748">
    <property type="entry name" value="Enoyl-CoA_hydra_C"/>
</dbReference>
<name>A0A034WEU3_BACDO</name>
<dbReference type="PANTHER" id="PTHR43684:SF1">
    <property type="entry name" value="ENOYL-COA DELTA ISOMERASE 2"/>
    <property type="match status" value="1"/>
</dbReference>
<proteinExistence type="predicted"/>
<reference evidence="6" key="2">
    <citation type="submission" date="2025-04" db="UniProtKB">
        <authorList>
            <consortium name="RefSeq"/>
        </authorList>
    </citation>
    <scope>IDENTIFICATION</scope>
    <source>
        <strain evidence="6">Punador</strain>
    </source>
</reference>